<protein>
    <submittedName>
        <fullName evidence="2">Transcriptional regulator</fullName>
    </submittedName>
</protein>
<dbReference type="GO" id="GO:0003700">
    <property type="term" value="F:DNA-binding transcription factor activity"/>
    <property type="evidence" value="ECO:0007669"/>
    <property type="project" value="InterPro"/>
</dbReference>
<dbReference type="PANTHER" id="PTHR39168:SF1">
    <property type="entry name" value="TRANSCRIPTIONAL REGULATORY PROTEIN"/>
    <property type="match status" value="1"/>
</dbReference>
<name>A0A2P7SQP0_9HYPH</name>
<dbReference type="GO" id="GO:0003677">
    <property type="term" value="F:DNA binding"/>
    <property type="evidence" value="ECO:0007669"/>
    <property type="project" value="TreeGrafter"/>
</dbReference>
<dbReference type="RefSeq" id="WP_106770827.1">
    <property type="nucleotide sequence ID" value="NZ_PXYK01000003.1"/>
</dbReference>
<dbReference type="SUPFAM" id="SSF46785">
    <property type="entry name" value="Winged helix' DNA-binding domain"/>
    <property type="match status" value="1"/>
</dbReference>
<dbReference type="GO" id="GO:0010288">
    <property type="term" value="P:response to lead ion"/>
    <property type="evidence" value="ECO:0007669"/>
    <property type="project" value="TreeGrafter"/>
</dbReference>
<dbReference type="GO" id="GO:0046686">
    <property type="term" value="P:response to cadmium ion"/>
    <property type="evidence" value="ECO:0007669"/>
    <property type="project" value="TreeGrafter"/>
</dbReference>
<dbReference type="AlphaFoldDB" id="A0A2P7SQP0"/>
<dbReference type="InterPro" id="IPR036388">
    <property type="entry name" value="WH-like_DNA-bd_sf"/>
</dbReference>
<evidence type="ECO:0000313" key="3">
    <source>
        <dbReference type="Proteomes" id="UP000241229"/>
    </source>
</evidence>
<comment type="caution">
    <text evidence="2">The sequence shown here is derived from an EMBL/GenBank/DDBJ whole genome shotgun (WGS) entry which is preliminary data.</text>
</comment>
<keyword evidence="3" id="KW-1185">Reference proteome</keyword>
<dbReference type="SMART" id="SM00418">
    <property type="entry name" value="HTH_ARSR"/>
    <property type="match status" value="1"/>
</dbReference>
<reference evidence="2 3" key="1">
    <citation type="submission" date="2018-03" db="EMBL/GenBank/DDBJ databases">
        <title>The draft genome of Mesorhizobium sp. 6GN-30.</title>
        <authorList>
            <person name="Liu L."/>
            <person name="Li L."/>
            <person name="Wang T."/>
            <person name="Zhang X."/>
            <person name="Liang L."/>
        </authorList>
    </citation>
    <scope>NUCLEOTIDE SEQUENCE [LARGE SCALE GENOMIC DNA]</scope>
    <source>
        <strain evidence="2 3">6GN30</strain>
    </source>
</reference>
<gene>
    <name evidence="2" type="ORF">C7I84_03795</name>
</gene>
<feature type="domain" description="HTH arsR-type" evidence="1">
    <location>
        <begin position="1"/>
        <end position="94"/>
    </location>
</feature>
<dbReference type="InterPro" id="IPR001845">
    <property type="entry name" value="HTH_ArsR_DNA-bd_dom"/>
</dbReference>
<dbReference type="PROSITE" id="PS50987">
    <property type="entry name" value="HTH_ARSR_2"/>
    <property type="match status" value="1"/>
</dbReference>
<dbReference type="PANTHER" id="PTHR39168">
    <property type="entry name" value="TRANSCRIPTIONAL REGULATOR-RELATED"/>
    <property type="match status" value="1"/>
</dbReference>
<dbReference type="EMBL" id="PXYK01000003">
    <property type="protein sequence ID" value="PSJ64783.1"/>
    <property type="molecule type" value="Genomic_DNA"/>
</dbReference>
<organism evidence="2 3">
    <name type="scientific">Kumtagia ephedrae</name>
    <dbReference type="NCBI Taxonomy" id="2116701"/>
    <lineage>
        <taxon>Bacteria</taxon>
        <taxon>Pseudomonadati</taxon>
        <taxon>Pseudomonadota</taxon>
        <taxon>Alphaproteobacteria</taxon>
        <taxon>Hyphomicrobiales</taxon>
        <taxon>Phyllobacteriaceae</taxon>
        <taxon>Kumtagia</taxon>
    </lineage>
</organism>
<dbReference type="InterPro" id="IPR011991">
    <property type="entry name" value="ArsR-like_HTH"/>
</dbReference>
<dbReference type="GO" id="GO:0097063">
    <property type="term" value="F:cadmium ion sensor activity"/>
    <property type="evidence" value="ECO:0007669"/>
    <property type="project" value="TreeGrafter"/>
</dbReference>
<evidence type="ECO:0000313" key="2">
    <source>
        <dbReference type="EMBL" id="PSJ64783.1"/>
    </source>
</evidence>
<dbReference type="GO" id="GO:0032791">
    <property type="term" value="F:lead ion binding"/>
    <property type="evidence" value="ECO:0007669"/>
    <property type="project" value="TreeGrafter"/>
</dbReference>
<dbReference type="CDD" id="cd00090">
    <property type="entry name" value="HTH_ARSR"/>
    <property type="match status" value="1"/>
</dbReference>
<dbReference type="Proteomes" id="UP000241229">
    <property type="component" value="Unassembled WGS sequence"/>
</dbReference>
<evidence type="ECO:0000259" key="1">
    <source>
        <dbReference type="PROSITE" id="PS50987"/>
    </source>
</evidence>
<dbReference type="OrthoDB" id="9797716at2"/>
<sequence>MREGPDIARIASLVGDPARANMLSALMDGGALTASELALEAGVGLPTASSHLAKLGDGGLLSQSSQGRHRYFRLAGPQVAAMLEAIMGVAETAGPKRARPGPRDASMREARVCYDHLAGEHAVAMLDGFFTRGILDQGKDGVVMGKAGPSFFAAAGIDLSTLPGKRRPVCRACLDWSVRRSHLAGSLGAAILDRILEQKWARRDAQSRAIRFTPPGRRAFERTFLA</sequence>
<accession>A0A2P7SQP0</accession>
<dbReference type="InterPro" id="IPR052543">
    <property type="entry name" value="HTH_Metal-responsive_Reg"/>
</dbReference>
<dbReference type="Gene3D" id="1.10.10.10">
    <property type="entry name" value="Winged helix-like DNA-binding domain superfamily/Winged helix DNA-binding domain"/>
    <property type="match status" value="1"/>
</dbReference>
<proteinExistence type="predicted"/>
<dbReference type="InterPro" id="IPR036390">
    <property type="entry name" value="WH_DNA-bd_sf"/>
</dbReference>
<dbReference type="Pfam" id="PF12840">
    <property type="entry name" value="HTH_20"/>
    <property type="match status" value="1"/>
</dbReference>